<keyword evidence="3" id="KW-0576">Peroxisome</keyword>
<evidence type="ECO:0000256" key="4">
    <source>
        <dbReference type="ARBA" id="ARBA00046271"/>
    </source>
</evidence>
<accession>W4KQL1</accession>
<evidence type="ECO:0008006" key="7">
    <source>
        <dbReference type="Google" id="ProtNLM"/>
    </source>
</evidence>
<dbReference type="STRING" id="747525.W4KQL1"/>
<dbReference type="Proteomes" id="UP000030671">
    <property type="component" value="Unassembled WGS sequence"/>
</dbReference>
<evidence type="ECO:0000313" key="6">
    <source>
        <dbReference type="Proteomes" id="UP000030671"/>
    </source>
</evidence>
<dbReference type="FunCoup" id="W4KQL1">
    <property type="interactions" value="43"/>
</dbReference>
<dbReference type="GeneID" id="20672512"/>
<dbReference type="KEGG" id="hir:HETIRDRAFT_40385"/>
<name>W4KQL1_HETIT</name>
<evidence type="ECO:0000256" key="3">
    <source>
        <dbReference type="ARBA" id="ARBA00023140"/>
    </source>
</evidence>
<proteinExistence type="predicted"/>
<evidence type="ECO:0000313" key="5">
    <source>
        <dbReference type="EMBL" id="ETW87321.1"/>
    </source>
</evidence>
<dbReference type="PANTHER" id="PTHR12652">
    <property type="entry name" value="PEROXISOMAL BIOGENESIS FACTOR 11"/>
    <property type="match status" value="1"/>
</dbReference>
<dbReference type="EMBL" id="KI925454">
    <property type="protein sequence ID" value="ETW87321.1"/>
    <property type="molecule type" value="Genomic_DNA"/>
</dbReference>
<keyword evidence="2" id="KW-0472">Membrane</keyword>
<dbReference type="Pfam" id="PF05648">
    <property type="entry name" value="PEX11"/>
    <property type="match status" value="1"/>
</dbReference>
<dbReference type="HOGENOM" id="CLU_049216_0_0_1"/>
<sequence length="246" mass="27429">MSSVASQVILHPAVSDTLKVLGTTLGRDKIYRAVQYFARFFAWYLLARGYKLEATRWNALKGHLATARKLMRIGKPLEHLQAALRAAQTTGDLKEQISTIGRQLGYFGYLTYDAIVWANAVRFITLKPDTAQRVNKTANRFWVAGILFSIVHAVFKSGRLTQEVNSLRALTEKDVGEENVRQTRLRTLAALLTATRQQFVIDVLDVWIPAANIGLVTLNDGILGAFGFITSILALRSHWAVTTAKK</sequence>
<reference evidence="5 6" key="1">
    <citation type="journal article" date="2012" name="New Phytol.">
        <title>Insight into trade-off between wood decay and parasitism from the genome of a fungal forest pathogen.</title>
        <authorList>
            <person name="Olson A."/>
            <person name="Aerts A."/>
            <person name="Asiegbu F."/>
            <person name="Belbahri L."/>
            <person name="Bouzid O."/>
            <person name="Broberg A."/>
            <person name="Canback B."/>
            <person name="Coutinho P.M."/>
            <person name="Cullen D."/>
            <person name="Dalman K."/>
            <person name="Deflorio G."/>
            <person name="van Diepen L.T."/>
            <person name="Dunand C."/>
            <person name="Duplessis S."/>
            <person name="Durling M."/>
            <person name="Gonthier P."/>
            <person name="Grimwood J."/>
            <person name="Fossdal C.G."/>
            <person name="Hansson D."/>
            <person name="Henrissat B."/>
            <person name="Hietala A."/>
            <person name="Himmelstrand K."/>
            <person name="Hoffmeister D."/>
            <person name="Hogberg N."/>
            <person name="James T.Y."/>
            <person name="Karlsson M."/>
            <person name="Kohler A."/>
            <person name="Kues U."/>
            <person name="Lee Y.H."/>
            <person name="Lin Y.C."/>
            <person name="Lind M."/>
            <person name="Lindquist E."/>
            <person name="Lombard V."/>
            <person name="Lucas S."/>
            <person name="Lunden K."/>
            <person name="Morin E."/>
            <person name="Murat C."/>
            <person name="Park J."/>
            <person name="Raffaello T."/>
            <person name="Rouze P."/>
            <person name="Salamov A."/>
            <person name="Schmutz J."/>
            <person name="Solheim H."/>
            <person name="Stahlberg J."/>
            <person name="Velez H."/>
            <person name="de Vries R.P."/>
            <person name="Wiebenga A."/>
            <person name="Woodward S."/>
            <person name="Yakovlev I."/>
            <person name="Garbelotto M."/>
            <person name="Martin F."/>
            <person name="Grigoriev I.V."/>
            <person name="Stenlid J."/>
        </authorList>
    </citation>
    <scope>NUCLEOTIDE SEQUENCE [LARGE SCALE GENOMIC DNA]</scope>
    <source>
        <strain evidence="5 6">TC 32-1</strain>
    </source>
</reference>
<dbReference type="eggNOG" id="KOG4186">
    <property type="taxonomic scope" value="Eukaryota"/>
</dbReference>
<dbReference type="AlphaFoldDB" id="W4KQL1"/>
<dbReference type="InParanoid" id="W4KQL1"/>
<evidence type="ECO:0000256" key="2">
    <source>
        <dbReference type="ARBA" id="ARBA00023136"/>
    </source>
</evidence>
<gene>
    <name evidence="5" type="ORF">HETIRDRAFT_40385</name>
</gene>
<organism evidence="5 6">
    <name type="scientific">Heterobasidion irregulare (strain TC 32-1)</name>
    <dbReference type="NCBI Taxonomy" id="747525"/>
    <lineage>
        <taxon>Eukaryota</taxon>
        <taxon>Fungi</taxon>
        <taxon>Dikarya</taxon>
        <taxon>Basidiomycota</taxon>
        <taxon>Agaricomycotina</taxon>
        <taxon>Agaricomycetes</taxon>
        <taxon>Russulales</taxon>
        <taxon>Bondarzewiaceae</taxon>
        <taxon>Heterobasidion</taxon>
        <taxon>Heterobasidion annosum species complex</taxon>
    </lineage>
</organism>
<protein>
    <recommendedName>
        <fullName evidence="7">Peroxisomal biogenesis factor 11</fullName>
    </recommendedName>
</protein>
<comment type="subcellular location">
    <subcellularLocation>
        <location evidence="4">Peroxisome membrane</location>
    </subcellularLocation>
</comment>
<keyword evidence="1" id="KW-0962">Peroxisome biogenesis</keyword>
<dbReference type="RefSeq" id="XP_009540304.1">
    <property type="nucleotide sequence ID" value="XM_009542009.1"/>
</dbReference>
<dbReference type="PANTHER" id="PTHR12652:SF50">
    <property type="entry name" value="PEROXIN 11"/>
    <property type="match status" value="1"/>
</dbReference>
<evidence type="ECO:0000256" key="1">
    <source>
        <dbReference type="ARBA" id="ARBA00022593"/>
    </source>
</evidence>
<keyword evidence="6" id="KW-1185">Reference proteome</keyword>
<dbReference type="GO" id="GO:0005778">
    <property type="term" value="C:peroxisomal membrane"/>
    <property type="evidence" value="ECO:0007669"/>
    <property type="project" value="UniProtKB-SubCell"/>
</dbReference>
<dbReference type="InterPro" id="IPR008733">
    <property type="entry name" value="PEX11"/>
</dbReference>
<dbReference type="GO" id="GO:0016559">
    <property type="term" value="P:peroxisome fission"/>
    <property type="evidence" value="ECO:0007669"/>
    <property type="project" value="InterPro"/>
</dbReference>
<dbReference type="OrthoDB" id="411017at2759"/>